<feature type="transmembrane region" description="Helical" evidence="6">
    <location>
        <begin position="13"/>
        <end position="36"/>
    </location>
</feature>
<dbReference type="PANTHER" id="PTHR24421">
    <property type="entry name" value="NITRATE/NITRITE SENSOR PROTEIN NARX-RELATED"/>
    <property type="match status" value="1"/>
</dbReference>
<feature type="transmembrane region" description="Helical" evidence="6">
    <location>
        <begin position="188"/>
        <end position="210"/>
    </location>
</feature>
<feature type="domain" description="Histidine kinase/HSP90-like ATPase" evidence="7">
    <location>
        <begin position="381"/>
        <end position="470"/>
    </location>
</feature>
<feature type="transmembrane region" description="Helical" evidence="6">
    <location>
        <begin position="78"/>
        <end position="99"/>
    </location>
</feature>
<comment type="catalytic activity">
    <reaction evidence="1">
        <text>ATP + protein L-histidine = ADP + protein N-phospho-L-histidine.</text>
        <dbReference type="EC" id="2.7.13.3"/>
    </reaction>
</comment>
<dbReference type="CDD" id="cd16917">
    <property type="entry name" value="HATPase_UhpB-NarQ-NarX-like"/>
    <property type="match status" value="1"/>
</dbReference>
<dbReference type="RefSeq" id="WP_366922275.1">
    <property type="nucleotide sequence ID" value="NZ_CP121694.1"/>
</dbReference>
<evidence type="ECO:0000256" key="3">
    <source>
        <dbReference type="ARBA" id="ARBA00022679"/>
    </source>
</evidence>
<dbReference type="InterPro" id="IPR036890">
    <property type="entry name" value="HATPase_C_sf"/>
</dbReference>
<evidence type="ECO:0000256" key="4">
    <source>
        <dbReference type="ARBA" id="ARBA00022777"/>
    </source>
</evidence>
<evidence type="ECO:0000259" key="8">
    <source>
        <dbReference type="Pfam" id="PF07730"/>
    </source>
</evidence>
<proteinExistence type="predicted"/>
<reference evidence="9 10" key="1">
    <citation type="submission" date="2023-04" db="EMBL/GenBank/DDBJ databases">
        <authorList>
            <person name="Hsu D."/>
        </authorList>
    </citation>
    <scope>NUCLEOTIDE SEQUENCE [LARGE SCALE GENOMIC DNA]</scope>
    <source>
        <strain evidence="9 10">MK1</strain>
    </source>
</reference>
<evidence type="ECO:0000256" key="5">
    <source>
        <dbReference type="ARBA" id="ARBA00023012"/>
    </source>
</evidence>
<feature type="transmembrane region" description="Helical" evidence="6">
    <location>
        <begin position="48"/>
        <end position="66"/>
    </location>
</feature>
<evidence type="ECO:0000256" key="6">
    <source>
        <dbReference type="SAM" id="Phobius"/>
    </source>
</evidence>
<dbReference type="Proteomes" id="UP001329915">
    <property type="component" value="Chromosome"/>
</dbReference>
<evidence type="ECO:0000313" key="10">
    <source>
        <dbReference type="Proteomes" id="UP001329915"/>
    </source>
</evidence>
<dbReference type="InterPro" id="IPR003594">
    <property type="entry name" value="HATPase_dom"/>
</dbReference>
<keyword evidence="4 9" id="KW-0418">Kinase</keyword>
<keyword evidence="6" id="KW-0812">Transmembrane</keyword>
<keyword evidence="6" id="KW-0472">Membrane</keyword>
<keyword evidence="5" id="KW-0902">Two-component regulatory system</keyword>
<feature type="transmembrane region" description="Helical" evidence="6">
    <location>
        <begin position="111"/>
        <end position="130"/>
    </location>
</feature>
<dbReference type="SUPFAM" id="SSF55874">
    <property type="entry name" value="ATPase domain of HSP90 chaperone/DNA topoisomerase II/histidine kinase"/>
    <property type="match status" value="1"/>
</dbReference>
<keyword evidence="3" id="KW-0808">Transferase</keyword>
<dbReference type="Gene3D" id="3.30.565.10">
    <property type="entry name" value="Histidine kinase-like ATPase, C-terminal domain"/>
    <property type="match status" value="1"/>
</dbReference>
<sequence length="476" mass="54448">MQFLQTFFEQQNLVVFFVYGQVYFLMGFAILIKNITLSEYTLSKDIRLFAWFSITHGLADWAAAFVPYQREFLGESQFLVFLTLGYLLLTVSYMFLMVFGLKVAVARKYDWPVHFVVPTVIFTLWVIASFSVQPLHPDYIEWIVATSSFARYFIGLPAGLVAAAAFWLQANKFDGLDISSHLTRAMRLGAIFLGLYGILTGLVVPEAKFFPASLINYNSFLKVTGVPVQILRMVAGIGIGLNIIRSLELFDVEQRRRVEEAEKREAILKERERISREIHDGTIQSLYGIGLRLEFAQSIIDKEDSEKNTIKEHLDYSVEKLAETITDIRAYIMNLRHLHFRETSLRKDLQELVQDFRLTSLTMPEFIYREEATPGLTPKQRTHLYYIVREALNNIRQHARAKIVVLEVNIKPNGIHVSIVDDGQGFNTREVKLGRRGMYNIAERVRELKGTLSIDSEIGRGTEIRVIVPTGGDDNG</sequence>
<evidence type="ECO:0000256" key="1">
    <source>
        <dbReference type="ARBA" id="ARBA00000085"/>
    </source>
</evidence>
<protein>
    <recommendedName>
        <fullName evidence="2">histidine kinase</fullName>
        <ecNumber evidence="2">2.7.13.3</ecNumber>
    </recommendedName>
</protein>
<dbReference type="GO" id="GO:0046983">
    <property type="term" value="F:protein dimerization activity"/>
    <property type="evidence" value="ECO:0007669"/>
    <property type="project" value="InterPro"/>
</dbReference>
<dbReference type="EC" id="2.7.13.3" evidence="2"/>
<name>A0AAU0USQ1_9FIRM</name>
<gene>
    <name evidence="9" type="ORF">MFMK1_002722</name>
</gene>
<dbReference type="Pfam" id="PF07730">
    <property type="entry name" value="HisKA_3"/>
    <property type="match status" value="1"/>
</dbReference>
<dbReference type="GO" id="GO:0016020">
    <property type="term" value="C:membrane"/>
    <property type="evidence" value="ECO:0007669"/>
    <property type="project" value="InterPro"/>
</dbReference>
<feature type="domain" description="Signal transduction histidine kinase subgroup 3 dimerisation and phosphoacceptor" evidence="8">
    <location>
        <begin position="270"/>
        <end position="337"/>
    </location>
</feature>
<keyword evidence="6" id="KW-1133">Transmembrane helix</keyword>
<evidence type="ECO:0000313" key="9">
    <source>
        <dbReference type="EMBL" id="WRO22879.1"/>
    </source>
</evidence>
<dbReference type="Pfam" id="PF02518">
    <property type="entry name" value="HATPase_c"/>
    <property type="match status" value="1"/>
</dbReference>
<dbReference type="Gene3D" id="1.20.5.1930">
    <property type="match status" value="1"/>
</dbReference>
<keyword evidence="10" id="KW-1185">Reference proteome</keyword>
<organism evidence="9 10">
    <name type="scientific">Metallumcola ferriviriculae</name>
    <dbReference type="NCBI Taxonomy" id="3039180"/>
    <lineage>
        <taxon>Bacteria</taxon>
        <taxon>Bacillati</taxon>
        <taxon>Bacillota</taxon>
        <taxon>Clostridia</taxon>
        <taxon>Neomoorellales</taxon>
        <taxon>Desulfitibacteraceae</taxon>
        <taxon>Metallumcola</taxon>
    </lineage>
</organism>
<dbReference type="KEGG" id="dbc:MFMK1_002722"/>
<dbReference type="EMBL" id="CP121694">
    <property type="protein sequence ID" value="WRO22879.1"/>
    <property type="molecule type" value="Genomic_DNA"/>
</dbReference>
<evidence type="ECO:0000256" key="2">
    <source>
        <dbReference type="ARBA" id="ARBA00012438"/>
    </source>
</evidence>
<dbReference type="InterPro" id="IPR011712">
    <property type="entry name" value="Sig_transdc_His_kin_sub3_dim/P"/>
</dbReference>
<accession>A0AAU0USQ1</accession>
<feature type="transmembrane region" description="Helical" evidence="6">
    <location>
        <begin position="230"/>
        <end position="247"/>
    </location>
</feature>
<dbReference type="AlphaFoldDB" id="A0AAU0USQ1"/>
<dbReference type="GO" id="GO:0000155">
    <property type="term" value="F:phosphorelay sensor kinase activity"/>
    <property type="evidence" value="ECO:0007669"/>
    <property type="project" value="InterPro"/>
</dbReference>
<evidence type="ECO:0000259" key="7">
    <source>
        <dbReference type="Pfam" id="PF02518"/>
    </source>
</evidence>
<dbReference type="InterPro" id="IPR050482">
    <property type="entry name" value="Sensor_HK_TwoCompSys"/>
</dbReference>
<feature type="transmembrane region" description="Helical" evidence="6">
    <location>
        <begin position="150"/>
        <end position="168"/>
    </location>
</feature>